<dbReference type="EMBL" id="JAAALK010000079">
    <property type="protein sequence ID" value="KAG8095872.1"/>
    <property type="molecule type" value="Genomic_DNA"/>
</dbReference>
<organism evidence="1 2">
    <name type="scientific">Zizania palustris</name>
    <name type="common">Northern wild rice</name>
    <dbReference type="NCBI Taxonomy" id="103762"/>
    <lineage>
        <taxon>Eukaryota</taxon>
        <taxon>Viridiplantae</taxon>
        <taxon>Streptophyta</taxon>
        <taxon>Embryophyta</taxon>
        <taxon>Tracheophyta</taxon>
        <taxon>Spermatophyta</taxon>
        <taxon>Magnoliopsida</taxon>
        <taxon>Liliopsida</taxon>
        <taxon>Poales</taxon>
        <taxon>Poaceae</taxon>
        <taxon>BOP clade</taxon>
        <taxon>Oryzoideae</taxon>
        <taxon>Oryzeae</taxon>
        <taxon>Zizaniinae</taxon>
        <taxon>Zizania</taxon>
    </lineage>
</organism>
<keyword evidence="2" id="KW-1185">Reference proteome</keyword>
<reference evidence="1" key="2">
    <citation type="submission" date="2021-02" db="EMBL/GenBank/DDBJ databases">
        <authorList>
            <person name="Kimball J.A."/>
            <person name="Haas M.W."/>
            <person name="Macchietto M."/>
            <person name="Kono T."/>
            <person name="Duquette J."/>
            <person name="Shao M."/>
        </authorList>
    </citation>
    <scope>NUCLEOTIDE SEQUENCE</scope>
    <source>
        <tissue evidence="1">Fresh leaf tissue</tissue>
    </source>
</reference>
<accession>A0A8J5X1F1</accession>
<comment type="caution">
    <text evidence="1">The sequence shown here is derived from an EMBL/GenBank/DDBJ whole genome shotgun (WGS) entry which is preliminary data.</text>
</comment>
<proteinExistence type="predicted"/>
<protein>
    <submittedName>
        <fullName evidence="1">Uncharacterized protein</fullName>
    </submittedName>
</protein>
<dbReference type="AlphaFoldDB" id="A0A8J5X1F1"/>
<gene>
    <name evidence="1" type="ORF">GUJ93_ZPchr0013g33921</name>
</gene>
<evidence type="ECO:0000313" key="2">
    <source>
        <dbReference type="Proteomes" id="UP000729402"/>
    </source>
</evidence>
<reference evidence="1" key="1">
    <citation type="journal article" date="2021" name="bioRxiv">
        <title>Whole Genome Assembly and Annotation of Northern Wild Rice, Zizania palustris L., Supports a Whole Genome Duplication in the Zizania Genus.</title>
        <authorList>
            <person name="Haas M."/>
            <person name="Kono T."/>
            <person name="Macchietto M."/>
            <person name="Millas R."/>
            <person name="McGilp L."/>
            <person name="Shao M."/>
            <person name="Duquette J."/>
            <person name="Hirsch C.N."/>
            <person name="Kimball J."/>
        </authorList>
    </citation>
    <scope>NUCLEOTIDE SEQUENCE</scope>
    <source>
        <tissue evidence="1">Fresh leaf tissue</tissue>
    </source>
</reference>
<sequence>MEEAEVRLWEFFAVKTGINNEEYPKAYCLVNPRLEPETSTVLVEHLVKTMETTLGEAMKAKKKSAKEINFDNCHDGAEALLKMVYDGPSCTDLPKMNS</sequence>
<dbReference type="Proteomes" id="UP000729402">
    <property type="component" value="Unassembled WGS sequence"/>
</dbReference>
<name>A0A8J5X1F1_ZIZPA</name>
<evidence type="ECO:0000313" key="1">
    <source>
        <dbReference type="EMBL" id="KAG8095872.1"/>
    </source>
</evidence>